<dbReference type="Pfam" id="PF09864">
    <property type="entry name" value="MliC"/>
    <property type="match status" value="1"/>
</dbReference>
<organism evidence="8 9">
    <name type="scientific">Brachymonas denitrificans DSM 15123</name>
    <dbReference type="NCBI Taxonomy" id="1121117"/>
    <lineage>
        <taxon>Bacteria</taxon>
        <taxon>Pseudomonadati</taxon>
        <taxon>Pseudomonadota</taxon>
        <taxon>Betaproteobacteria</taxon>
        <taxon>Burkholderiales</taxon>
        <taxon>Comamonadaceae</taxon>
        <taxon>Brachymonas</taxon>
    </lineage>
</organism>
<evidence type="ECO:0000256" key="5">
    <source>
        <dbReference type="SAM" id="MobiDB-lite"/>
    </source>
</evidence>
<evidence type="ECO:0000256" key="2">
    <source>
        <dbReference type="ARBA" id="ARBA00023136"/>
    </source>
</evidence>
<accession>A0A1H8GRZ5</accession>
<feature type="region of interest" description="Disordered" evidence="5">
    <location>
        <begin position="24"/>
        <end position="53"/>
    </location>
</feature>
<reference evidence="8 9" key="1">
    <citation type="submission" date="2016-10" db="EMBL/GenBank/DDBJ databases">
        <authorList>
            <person name="de Groot N.N."/>
        </authorList>
    </citation>
    <scope>NUCLEOTIDE SEQUENCE [LARGE SCALE GENOMIC DNA]</scope>
    <source>
        <strain evidence="8 9">DSM 15123</strain>
    </source>
</reference>
<sequence length="132" mass="13999">MRHPTLAFLMAPLLTCALAACSSTAPGTPGPAHTPTSASAEEAGPPTSYGDTGPVYADAQGRAVLRVLSEGPEQITVKELANGRIHYFKQVPAASGVRYQAADGTFFWTKGRNAMLGRGEKILRDDLTLRTR</sequence>
<dbReference type="AlphaFoldDB" id="A0A1H8GRZ5"/>
<protein>
    <submittedName>
        <fullName evidence="8">Membrane-bound lysozyme-inhibitor of c-type lysozyme</fullName>
    </submittedName>
</protein>
<evidence type="ECO:0000313" key="8">
    <source>
        <dbReference type="EMBL" id="SEN46773.1"/>
    </source>
</evidence>
<evidence type="ECO:0000259" key="7">
    <source>
        <dbReference type="Pfam" id="PF09864"/>
    </source>
</evidence>
<evidence type="ECO:0000256" key="1">
    <source>
        <dbReference type="ARBA" id="ARBA00022729"/>
    </source>
</evidence>
<evidence type="ECO:0000256" key="3">
    <source>
        <dbReference type="ARBA" id="ARBA00023139"/>
    </source>
</evidence>
<evidence type="ECO:0000256" key="6">
    <source>
        <dbReference type="SAM" id="SignalP"/>
    </source>
</evidence>
<dbReference type="RefSeq" id="WP_091815646.1">
    <property type="nucleotide sequence ID" value="NZ_FOCW01000002.1"/>
</dbReference>
<gene>
    <name evidence="8" type="ORF">SAMN02745977_01309</name>
</gene>
<evidence type="ECO:0000256" key="4">
    <source>
        <dbReference type="ARBA" id="ARBA00023288"/>
    </source>
</evidence>
<dbReference type="InterPro" id="IPR018660">
    <property type="entry name" value="MliC"/>
</dbReference>
<keyword evidence="9" id="KW-1185">Reference proteome</keyword>
<keyword evidence="4" id="KW-0449">Lipoprotein</keyword>
<name>A0A1H8GRZ5_9BURK</name>
<keyword evidence="3" id="KW-0564">Palmitate</keyword>
<feature type="domain" description="C-type lysozyme inhibitor" evidence="7">
    <location>
        <begin position="81"/>
        <end position="121"/>
    </location>
</feature>
<dbReference type="OrthoDB" id="9809132at2"/>
<dbReference type="PROSITE" id="PS51257">
    <property type="entry name" value="PROKAR_LIPOPROTEIN"/>
    <property type="match status" value="1"/>
</dbReference>
<proteinExistence type="predicted"/>
<keyword evidence="2" id="KW-0472">Membrane</keyword>
<dbReference type="Proteomes" id="UP000199531">
    <property type="component" value="Unassembled WGS sequence"/>
</dbReference>
<feature type="compositionally biased region" description="Low complexity" evidence="5">
    <location>
        <begin position="24"/>
        <end position="40"/>
    </location>
</feature>
<dbReference type="SUPFAM" id="SSF141488">
    <property type="entry name" value="YdhA-like"/>
    <property type="match status" value="1"/>
</dbReference>
<dbReference type="InterPro" id="IPR036328">
    <property type="entry name" value="MliC_sf"/>
</dbReference>
<dbReference type="EMBL" id="FOCW01000002">
    <property type="protein sequence ID" value="SEN46773.1"/>
    <property type="molecule type" value="Genomic_DNA"/>
</dbReference>
<dbReference type="Gene3D" id="2.40.128.200">
    <property type="match status" value="1"/>
</dbReference>
<evidence type="ECO:0000313" key="9">
    <source>
        <dbReference type="Proteomes" id="UP000199531"/>
    </source>
</evidence>
<feature type="signal peptide" evidence="6">
    <location>
        <begin position="1"/>
        <end position="19"/>
    </location>
</feature>
<keyword evidence="1 6" id="KW-0732">Signal</keyword>
<feature type="chain" id="PRO_5011732025" evidence="6">
    <location>
        <begin position="20"/>
        <end position="132"/>
    </location>
</feature>